<evidence type="ECO:0000256" key="7">
    <source>
        <dbReference type="PROSITE-ProRule" id="PRU01087"/>
    </source>
</evidence>
<dbReference type="PANTHER" id="PTHR43709">
    <property type="entry name" value="ACONITATE ISOMERASE-RELATED"/>
    <property type="match status" value="1"/>
</dbReference>
<keyword evidence="4 7" id="KW-1133">Transmembrane helix</keyword>
<organism evidence="11 12">
    <name type="scientific">Fusarium tricinctum</name>
    <dbReference type="NCBI Taxonomy" id="61284"/>
    <lineage>
        <taxon>Eukaryota</taxon>
        <taxon>Fungi</taxon>
        <taxon>Dikarya</taxon>
        <taxon>Ascomycota</taxon>
        <taxon>Pezizomycotina</taxon>
        <taxon>Sordariomycetes</taxon>
        <taxon>Hypocreomycetidae</taxon>
        <taxon>Hypocreales</taxon>
        <taxon>Nectriaceae</taxon>
        <taxon>Fusarium</taxon>
        <taxon>Fusarium tricinctum species complex</taxon>
    </lineage>
</organism>
<evidence type="ECO:0000256" key="6">
    <source>
        <dbReference type="ARBA" id="ARBA00023235"/>
    </source>
</evidence>
<reference evidence="11" key="1">
    <citation type="journal article" date="2021" name="Nat. Commun.">
        <title>Genetic determinants of endophytism in the Arabidopsis root mycobiome.</title>
        <authorList>
            <person name="Mesny F."/>
            <person name="Miyauchi S."/>
            <person name="Thiergart T."/>
            <person name="Pickel B."/>
            <person name="Atanasova L."/>
            <person name="Karlsson M."/>
            <person name="Huettel B."/>
            <person name="Barry K.W."/>
            <person name="Haridas S."/>
            <person name="Chen C."/>
            <person name="Bauer D."/>
            <person name="Andreopoulos W."/>
            <person name="Pangilinan J."/>
            <person name="LaButti K."/>
            <person name="Riley R."/>
            <person name="Lipzen A."/>
            <person name="Clum A."/>
            <person name="Drula E."/>
            <person name="Henrissat B."/>
            <person name="Kohler A."/>
            <person name="Grigoriev I.V."/>
            <person name="Martin F.M."/>
            <person name="Hacquard S."/>
        </authorList>
    </citation>
    <scope>NUCLEOTIDE SEQUENCE</scope>
    <source>
        <strain evidence="11">MPI-SDFR-AT-0068</strain>
    </source>
</reference>
<dbReference type="PROSITE" id="PS51751">
    <property type="entry name" value="EXPERA"/>
    <property type="match status" value="1"/>
</dbReference>
<comment type="caution">
    <text evidence="11">The sequence shown here is derived from an EMBL/GenBank/DDBJ whole genome shotgun (WGS) entry which is preliminary data.</text>
</comment>
<protein>
    <submittedName>
        <fullName evidence="11">PrpF protein-domain-containing protein</fullName>
    </submittedName>
</protein>
<feature type="transmembrane region" description="Helical" evidence="9">
    <location>
        <begin position="629"/>
        <end position="649"/>
    </location>
</feature>
<feature type="region of interest" description="Disordered" evidence="8">
    <location>
        <begin position="75"/>
        <end position="101"/>
    </location>
</feature>
<accession>A0A8K0SAR9</accession>
<feature type="domain" description="EXPERA" evidence="10">
    <location>
        <begin position="612"/>
        <end position="757"/>
    </location>
</feature>
<dbReference type="Pfam" id="PF04303">
    <property type="entry name" value="PrpF"/>
    <property type="match status" value="1"/>
</dbReference>
<keyword evidence="5 7" id="KW-0472">Membrane</keyword>
<feature type="transmembrane region" description="Helical" evidence="9">
    <location>
        <begin position="738"/>
        <end position="757"/>
    </location>
</feature>
<evidence type="ECO:0000259" key="10">
    <source>
        <dbReference type="PROSITE" id="PS51751"/>
    </source>
</evidence>
<dbReference type="Pfam" id="PF05241">
    <property type="entry name" value="EBP"/>
    <property type="match status" value="1"/>
</dbReference>
<dbReference type="InterPro" id="IPR013024">
    <property type="entry name" value="GGCT-like"/>
</dbReference>
<dbReference type="Gene3D" id="3.10.490.10">
    <property type="entry name" value="Gamma-glutamyl cyclotransferase-like"/>
    <property type="match status" value="1"/>
</dbReference>
<dbReference type="SUPFAM" id="SSF110857">
    <property type="entry name" value="Gamma-glutamyl cyclotransferase-like"/>
    <property type="match status" value="1"/>
</dbReference>
<evidence type="ECO:0000256" key="1">
    <source>
        <dbReference type="ARBA" id="ARBA00004141"/>
    </source>
</evidence>
<dbReference type="GO" id="GO:0016020">
    <property type="term" value="C:membrane"/>
    <property type="evidence" value="ECO:0007669"/>
    <property type="project" value="UniProtKB-SubCell"/>
</dbReference>
<evidence type="ECO:0000313" key="12">
    <source>
        <dbReference type="Proteomes" id="UP000813427"/>
    </source>
</evidence>
<keyword evidence="6" id="KW-0413">Isomerase</keyword>
<comment type="subcellular location">
    <subcellularLocation>
        <location evidence="1">Membrane</location>
        <topology evidence="1">Multi-pass membrane protein</topology>
    </subcellularLocation>
</comment>
<gene>
    <name evidence="11" type="ORF">BKA59DRAFT_387855</name>
</gene>
<evidence type="ECO:0000313" key="11">
    <source>
        <dbReference type="EMBL" id="KAH7263285.1"/>
    </source>
</evidence>
<dbReference type="CDD" id="cd06661">
    <property type="entry name" value="GGCT_like"/>
    <property type="match status" value="1"/>
</dbReference>
<dbReference type="InterPro" id="IPR033118">
    <property type="entry name" value="EXPERA"/>
</dbReference>
<evidence type="ECO:0000256" key="4">
    <source>
        <dbReference type="ARBA" id="ARBA00022989"/>
    </source>
</evidence>
<comment type="similarity">
    <text evidence="2">Belongs to the PrpF family.</text>
</comment>
<dbReference type="AlphaFoldDB" id="A0A8K0SAR9"/>
<dbReference type="EMBL" id="JAGPXF010000001">
    <property type="protein sequence ID" value="KAH7263285.1"/>
    <property type="molecule type" value="Genomic_DNA"/>
</dbReference>
<evidence type="ECO:0000256" key="3">
    <source>
        <dbReference type="ARBA" id="ARBA00022692"/>
    </source>
</evidence>
<dbReference type="OrthoDB" id="10267539at2759"/>
<dbReference type="Gene3D" id="3.10.310.10">
    <property type="entry name" value="Diaminopimelate Epimerase, Chain A, domain 1"/>
    <property type="match status" value="2"/>
</dbReference>
<dbReference type="PANTHER" id="PTHR43709:SF2">
    <property type="entry name" value="DUF453 DOMAIN PROTEIN (AFU_ORTHOLOGUE AFUA_6G00360)"/>
    <property type="match status" value="1"/>
</dbReference>
<dbReference type="GO" id="GO:0016853">
    <property type="term" value="F:isomerase activity"/>
    <property type="evidence" value="ECO:0007669"/>
    <property type="project" value="UniProtKB-KW"/>
</dbReference>
<feature type="transmembrane region" description="Helical" evidence="9">
    <location>
        <begin position="661"/>
        <end position="679"/>
    </location>
</feature>
<evidence type="ECO:0000256" key="2">
    <source>
        <dbReference type="ARBA" id="ARBA00007673"/>
    </source>
</evidence>
<dbReference type="Proteomes" id="UP000813427">
    <property type="component" value="Unassembled WGS sequence"/>
</dbReference>
<dbReference type="SUPFAM" id="SSF54506">
    <property type="entry name" value="Diaminopimelate epimerase-like"/>
    <property type="match status" value="2"/>
</dbReference>
<dbReference type="InterPro" id="IPR007400">
    <property type="entry name" value="PrpF-like"/>
</dbReference>
<dbReference type="Pfam" id="PF13772">
    <property type="entry name" value="AIG2_2"/>
    <property type="match status" value="1"/>
</dbReference>
<keyword evidence="3 7" id="KW-0812">Transmembrane</keyword>
<evidence type="ECO:0000256" key="8">
    <source>
        <dbReference type="SAM" id="MobiDB-lite"/>
    </source>
</evidence>
<proteinExistence type="inferred from homology"/>
<dbReference type="InterPro" id="IPR036568">
    <property type="entry name" value="GGCT-like_sf"/>
</dbReference>
<evidence type="ECO:0000256" key="5">
    <source>
        <dbReference type="ARBA" id="ARBA00023136"/>
    </source>
</evidence>
<keyword evidence="12" id="KW-1185">Reference proteome</keyword>
<feature type="transmembrane region" description="Helical" evidence="9">
    <location>
        <begin position="699"/>
        <end position="717"/>
    </location>
</feature>
<evidence type="ECO:0000256" key="9">
    <source>
        <dbReference type="SAM" id="Phobius"/>
    </source>
</evidence>
<name>A0A8K0SAR9_9HYPO</name>
<sequence>MSSQGDSQPSQDSTMTLMQENLSEVLYFAYGSNLSTEQMRQRCPYSTPVGLAYLKGWKWIINARGYANVVQLPIDSDEDTPDAEENKQLTTRAKGKGKEKADDEDGVYGLLYLVPPEDEERLDGYEGVPWAYQKFQVDVKWASAKKDEDETLRALVYVDSERVEEDVPRDEYVGRMEEGIEDVVENWGLDEDYAERVMRRFCTILSRHIIRSVKLQPPPTLLYQTRLMTSSSFPAWFARGGTSNGLVIHRKDLPHESQWNQVLPSAMGSPDPYGRQLNGMGSGISSTSKIVILGPPSREDVDVDFTFVQVGIKDGSLDMAGNCGNMSSLVGPAAWDSGLISPKTVEKDGHDGLQWATVRFLNTNTNKVMASKFRVDGESLRYTHEGDYVMDGVPGTGSKVIMSFLDPAGAKTGKALPTGNAVDTLELEDGTKIEASLVDVGNPGVFVSTESLGLADHMALTPAIVEADPSLKAKLEQIRQSGARLMGLDPKTESVPKIVLLFPSSSSSDVDIRCLALSMGQAHKAVPLTLALCLGAASQLKGTIASDLVGGKTKDTVTIGHPSGRVDIGTVIRDGKIESAQLLRTARVLMKGETLVSLLYSMADPKHPYFPLDAVIPGYIPNITGVTELIVTFGAIVGAVVVVALWQTTRTQKPVRPIDRFAVAWFALCNVETITFLAWGPLSLLAAVGILKDWHSRHVVQVIVCTAHAYGVALYYLTNWNESRVHGVAYSRPEALYFWVYYVGFNLPWAVMPLVLLRDSWQQVSKAFAALEEKKME</sequence>